<evidence type="ECO:0000256" key="9">
    <source>
        <dbReference type="PROSITE-ProRule" id="PRU00169"/>
    </source>
</evidence>
<evidence type="ECO:0000256" key="10">
    <source>
        <dbReference type="SAM" id="MobiDB-lite"/>
    </source>
</evidence>
<feature type="domain" description="Response regulatory" evidence="12">
    <location>
        <begin position="1552"/>
        <end position="1735"/>
    </location>
</feature>
<dbReference type="SUPFAM" id="SSF158472">
    <property type="entry name" value="HAMP domain-like"/>
    <property type="match status" value="2"/>
</dbReference>
<feature type="region of interest" description="Disordered" evidence="10">
    <location>
        <begin position="258"/>
        <end position="279"/>
    </location>
</feature>
<dbReference type="PANTHER" id="PTHR45339">
    <property type="entry name" value="HYBRID SIGNAL TRANSDUCTION HISTIDINE KINASE J"/>
    <property type="match status" value="1"/>
</dbReference>
<keyword evidence="6" id="KW-0418">Kinase</keyword>
<dbReference type="OrthoDB" id="10266508at2759"/>
<evidence type="ECO:0000256" key="3">
    <source>
        <dbReference type="ARBA" id="ARBA00022553"/>
    </source>
</evidence>
<dbReference type="PROSITE" id="PS50885">
    <property type="entry name" value="HAMP"/>
    <property type="match status" value="6"/>
</dbReference>
<feature type="domain" description="HAMP" evidence="13">
    <location>
        <begin position="1013"/>
        <end position="1049"/>
    </location>
</feature>
<protein>
    <recommendedName>
        <fullName evidence="2">histidine kinase</fullName>
        <ecNumber evidence="2">2.7.13.3</ecNumber>
    </recommendedName>
</protein>
<feature type="region of interest" description="Disordered" evidence="10">
    <location>
        <begin position="151"/>
        <end position="232"/>
    </location>
</feature>
<dbReference type="InterPro" id="IPR003661">
    <property type="entry name" value="HisK_dim/P_dom"/>
</dbReference>
<dbReference type="InterPro" id="IPR036097">
    <property type="entry name" value="HisK_dim/P_sf"/>
</dbReference>
<comment type="caution">
    <text evidence="14">The sequence shown here is derived from an EMBL/GenBank/DDBJ whole genome shotgun (WGS) entry which is preliminary data.</text>
</comment>
<dbReference type="CDD" id="cd17546">
    <property type="entry name" value="REC_hyHK_CKI1_RcsC-like"/>
    <property type="match status" value="1"/>
</dbReference>
<feature type="region of interest" description="Disordered" evidence="10">
    <location>
        <begin position="674"/>
        <end position="696"/>
    </location>
</feature>
<dbReference type="EC" id="2.7.13.3" evidence="2"/>
<keyword evidence="15" id="KW-1185">Reference proteome</keyword>
<feature type="compositionally biased region" description="Polar residues" evidence="10">
    <location>
        <begin position="107"/>
        <end position="127"/>
    </location>
</feature>
<evidence type="ECO:0000259" key="13">
    <source>
        <dbReference type="PROSITE" id="PS50885"/>
    </source>
</evidence>
<dbReference type="InterPro" id="IPR011006">
    <property type="entry name" value="CheY-like_superfamily"/>
</dbReference>
<evidence type="ECO:0000256" key="5">
    <source>
        <dbReference type="ARBA" id="ARBA00022741"/>
    </source>
</evidence>
<dbReference type="SUPFAM" id="SSF52172">
    <property type="entry name" value="CheY-like"/>
    <property type="match status" value="1"/>
</dbReference>
<dbReference type="Gene3D" id="3.40.50.2300">
    <property type="match status" value="1"/>
</dbReference>
<keyword evidence="8" id="KW-0902">Two-component regulatory system</keyword>
<dbReference type="PANTHER" id="PTHR45339:SF1">
    <property type="entry name" value="HYBRID SIGNAL TRANSDUCTION HISTIDINE KINASE J"/>
    <property type="match status" value="1"/>
</dbReference>
<dbReference type="Pfam" id="PF00672">
    <property type="entry name" value="HAMP"/>
    <property type="match status" value="2"/>
</dbReference>
<evidence type="ECO:0000256" key="6">
    <source>
        <dbReference type="ARBA" id="ARBA00022777"/>
    </source>
</evidence>
<accession>A0A0L6V9U4</accession>
<evidence type="ECO:0000259" key="11">
    <source>
        <dbReference type="PROSITE" id="PS50109"/>
    </source>
</evidence>
<dbReference type="Pfam" id="PF00512">
    <property type="entry name" value="HisKA"/>
    <property type="match status" value="1"/>
</dbReference>
<dbReference type="InterPro" id="IPR004358">
    <property type="entry name" value="Sig_transdc_His_kin-like_C"/>
</dbReference>
<evidence type="ECO:0000256" key="8">
    <source>
        <dbReference type="ARBA" id="ARBA00023012"/>
    </source>
</evidence>
<dbReference type="GO" id="GO:0016020">
    <property type="term" value="C:membrane"/>
    <property type="evidence" value="ECO:0007669"/>
    <property type="project" value="InterPro"/>
</dbReference>
<dbReference type="Proteomes" id="UP000037035">
    <property type="component" value="Unassembled WGS sequence"/>
</dbReference>
<dbReference type="InterPro" id="IPR036890">
    <property type="entry name" value="HATPase_C_sf"/>
</dbReference>
<dbReference type="SMART" id="SM00304">
    <property type="entry name" value="HAMP"/>
    <property type="match status" value="5"/>
</dbReference>
<dbReference type="CDD" id="cd06225">
    <property type="entry name" value="HAMP"/>
    <property type="match status" value="3"/>
</dbReference>
<dbReference type="PRINTS" id="PR00344">
    <property type="entry name" value="BCTRLSENSOR"/>
</dbReference>
<name>A0A0L6V9U4_9BASI</name>
<evidence type="ECO:0000256" key="2">
    <source>
        <dbReference type="ARBA" id="ARBA00012438"/>
    </source>
</evidence>
<dbReference type="InterPro" id="IPR001789">
    <property type="entry name" value="Sig_transdc_resp-reg_receiver"/>
</dbReference>
<feature type="domain" description="HAMP" evidence="13">
    <location>
        <begin position="921"/>
        <end position="973"/>
    </location>
</feature>
<dbReference type="VEuPathDB" id="FungiDB:VP01_229g2"/>
<dbReference type="FunFam" id="1.10.287.130:FF:000002">
    <property type="entry name" value="Two-component osmosensing histidine kinase"/>
    <property type="match status" value="1"/>
</dbReference>
<sequence length="1751" mass="192434">MFDDGYLLSQLFAVANDPSNAIASLKLDLIQRHRKLSSSSEIPTPIAKSPSVSAANPLPPSSTTSTLVNRHLNSSVSSTSSYASSSSSLDYPYYRASHPHPSPQSQVSTIHNNNNSTQDNPQSSKFTNTTRVPLTIDFEFTHQPHIIPSQLVSNQPSTHKSLHRSHHSSTTITARSPTPSSQSPTGNECENINSYPYNQDAHNKLDQQQQPLEPSTSTENLTKNVPPYNLAHEPDAMTTTIQLLIKLAQRIIEAESNREPSPLHSPDHHSFKKHALDSPTVPHEREALLNLTDLTRIEDLSNYRCDTCRRVYTPIDPDSYSKASTPHRERPCYSRASSISQMFYIDPNPSDDLYVDHSRQSSASEPIISRRSCSVSRPSSISTAADESEQIRRLKASIKAIAKVCRALRNGDLTQMINEDVATPDLENLKGDVNSLVRRLRKFTSQVFKVCSDVGQKGLLGKQADLEESAGIWRKMLVDVNRLTCDFHAPVLLSLASNLSAQVRDISEVTTVSLPSPFPEKEIHPHRSITNTRISLNTNVSLIEVQAEGEILQAKVSVVDSHNTVNKYVYILFGVLSNLPLQLRSFSFLSRMVDQLNSFATEVARIAQMVGTDGILDQQITVDGVEGPNGQREFNGQVTGKMFIIFLSNLTSQVRSVSLSLCCDYLRGDVGHCQGGSKPTDRSRGQGRNGRLEENGTVTPFTPLSLPLGWNVNSYILLCLLCSRSTRWLTHSKSSSRKLAEWLARSASKGSSVDRPIYPMLKRHKLTMPSIIPGAWYDLSHSVNREPFTEELYIHAFVHSVNGQQLNLAVSIFTSGCPPIPVRQIASVTRAVAEGDLSQEVTVQARGEVAALASTVNGMVAFLRVFAAEVTRVALLTGTEGVLGGKAEVANVSGEWKVCLMPVLRMPPGFTLVDRVNTMAKNLTDQVREIARVTTAVADGDLTSYVTVDARGEVGQLRDTVNAMVRFLQDFNSEVTRVALEVGTAGKLGGSANVKHARGEWHNLVTGLNRMVDRVTGQVRAISRSTAAVAKGDLSQRVEIDAEGEILQLLLLCLMLPYFSALTKCRVSPQLNMFSTEVVRIAREIADGNLNVRAEVEAVEGVFLHIISEVNKMSGTLSSQVGTFQAIASFPTDAAAAGDFSKMANIAAKGDIRALQSNINTMVTKLRTAFESNVKAKEAAEAHSLAKSQFLANTSHEIRTPLNAIIGLTFDTLGSNLTREQRENLNLVRGQADALLRIINDILDITKIEAGRMALERCTFSLREVIFEALTSLAFGAAAKNLDVFLEIHPAVPDLVVGDGSRLGQVVKNLVGNSQKFTTSGSITLTAHLMDTDPEGRWRVQFHVIDTGIGIEEDKLQRIFDSFMQADGSVTRKYGGTGLGLTISRNLVQMMGGHLDVESEVGKGSDFAFDVILGPADPEVELRKQIEKIDTDQCVLLIEDEQLDDVEASCLKFGLSVHRVPSIEEVPSGDLFDCAIISTIEEADKLRSNRFLPLVLRAATLPKLDMRRALDFSLASVIETGKNEAELCNALHIALKKSMRKLGNHDVKADWKILLAEDNKINQIVARRLLASSGLKCLEVVENGQEAFEAVKANQYDIVLMDVCVTHFRLENPESSTPAPLQQYKLTLVGGYIFLQVDACQGWARSDARYPNVGANSLGDSCAHHWRHRPCARRRPREMHEGWRTSLIPHVPSLYTLRGLFTCFFGFGGLVMQMSGVCTKPLLVPELLAAMSKAISLHRQFARLETSKYAR</sequence>
<dbReference type="InterPro" id="IPR003594">
    <property type="entry name" value="HATPase_dom"/>
</dbReference>
<feature type="region of interest" description="Disordered" evidence="10">
    <location>
        <begin position="37"/>
        <end position="68"/>
    </location>
</feature>
<dbReference type="InterPro" id="IPR003660">
    <property type="entry name" value="HAMP_dom"/>
</dbReference>
<keyword evidence="7" id="KW-0067">ATP-binding</keyword>
<feature type="region of interest" description="Disordered" evidence="10">
    <location>
        <begin position="93"/>
        <end position="127"/>
    </location>
</feature>
<dbReference type="PROSITE" id="PS50110">
    <property type="entry name" value="RESPONSE_REGULATORY"/>
    <property type="match status" value="1"/>
</dbReference>
<evidence type="ECO:0000256" key="7">
    <source>
        <dbReference type="ARBA" id="ARBA00022840"/>
    </source>
</evidence>
<comment type="catalytic activity">
    <reaction evidence="1">
        <text>ATP + protein L-histidine = ADP + protein N-phospho-L-histidine.</text>
        <dbReference type="EC" id="2.7.13.3"/>
    </reaction>
</comment>
<feature type="compositionally biased region" description="Polar residues" evidence="10">
    <location>
        <begin position="168"/>
        <end position="197"/>
    </location>
</feature>
<evidence type="ECO:0000313" key="15">
    <source>
        <dbReference type="Proteomes" id="UP000037035"/>
    </source>
</evidence>
<dbReference type="CDD" id="cd16922">
    <property type="entry name" value="HATPase_EvgS-ArcB-TorS-like"/>
    <property type="match status" value="1"/>
</dbReference>
<dbReference type="GO" id="GO:0071474">
    <property type="term" value="P:cellular hyperosmotic response"/>
    <property type="evidence" value="ECO:0007669"/>
    <property type="project" value="TreeGrafter"/>
</dbReference>
<dbReference type="SUPFAM" id="SSF47384">
    <property type="entry name" value="Homodimeric domain of signal transducing histidine kinase"/>
    <property type="match status" value="1"/>
</dbReference>
<evidence type="ECO:0000313" key="14">
    <source>
        <dbReference type="EMBL" id="KNZ56870.1"/>
    </source>
</evidence>
<dbReference type="SMR" id="A0A0L6V9U4"/>
<dbReference type="SMART" id="SM00387">
    <property type="entry name" value="HATPase_c"/>
    <property type="match status" value="1"/>
</dbReference>
<reference evidence="14 15" key="1">
    <citation type="submission" date="2015-08" db="EMBL/GenBank/DDBJ databases">
        <title>Next Generation Sequencing and Analysis of the Genome of Puccinia sorghi L Schw, the Causal Agent of Maize Common Rust.</title>
        <authorList>
            <person name="Rochi L."/>
            <person name="Burguener G."/>
            <person name="Darino M."/>
            <person name="Turjanski A."/>
            <person name="Kreff E."/>
            <person name="Dieguez M.J."/>
            <person name="Sacco F."/>
        </authorList>
    </citation>
    <scope>NUCLEOTIDE SEQUENCE [LARGE SCALE GENOMIC DNA]</scope>
    <source>
        <strain evidence="14 15">RO10H11247</strain>
    </source>
</reference>
<keyword evidence="4" id="KW-0808">Transferase</keyword>
<dbReference type="GO" id="GO:0000155">
    <property type="term" value="F:phosphorelay sensor kinase activity"/>
    <property type="evidence" value="ECO:0007669"/>
    <property type="project" value="InterPro"/>
</dbReference>
<dbReference type="GO" id="GO:0005524">
    <property type="term" value="F:ATP binding"/>
    <property type="evidence" value="ECO:0007669"/>
    <property type="project" value="UniProtKB-KW"/>
</dbReference>
<dbReference type="FunFam" id="3.30.565.10:FF:000010">
    <property type="entry name" value="Sensor histidine kinase RcsC"/>
    <property type="match status" value="1"/>
</dbReference>
<dbReference type="Gene3D" id="1.20.120.1530">
    <property type="match status" value="4"/>
</dbReference>
<dbReference type="CDD" id="cd00082">
    <property type="entry name" value="HisKA"/>
    <property type="match status" value="1"/>
</dbReference>
<dbReference type="Gene3D" id="3.30.565.10">
    <property type="entry name" value="Histidine kinase-like ATPase, C-terminal domain"/>
    <property type="match status" value="1"/>
</dbReference>
<evidence type="ECO:0000259" key="12">
    <source>
        <dbReference type="PROSITE" id="PS50110"/>
    </source>
</evidence>
<feature type="compositionally biased region" description="Basic and acidic residues" evidence="10">
    <location>
        <begin position="679"/>
        <end position="694"/>
    </location>
</feature>
<keyword evidence="3 9" id="KW-0597">Phosphoprotein</keyword>
<feature type="domain" description="HAMP" evidence="13">
    <location>
        <begin position="1132"/>
        <end position="1171"/>
    </location>
</feature>
<feature type="domain" description="HAMP" evidence="13">
    <location>
        <begin position="1076"/>
        <end position="1122"/>
    </location>
</feature>
<evidence type="ECO:0000256" key="1">
    <source>
        <dbReference type="ARBA" id="ARBA00000085"/>
    </source>
</evidence>
<dbReference type="STRING" id="27349.A0A0L6V9U4"/>
<dbReference type="Gene3D" id="1.10.287.130">
    <property type="match status" value="1"/>
</dbReference>
<dbReference type="SUPFAM" id="SSF55874">
    <property type="entry name" value="ATPase domain of HSP90 chaperone/DNA topoisomerase II/histidine kinase"/>
    <property type="match status" value="1"/>
</dbReference>
<dbReference type="SMART" id="SM00388">
    <property type="entry name" value="HisKA"/>
    <property type="match status" value="1"/>
</dbReference>
<organism evidence="14 15">
    <name type="scientific">Puccinia sorghi</name>
    <dbReference type="NCBI Taxonomy" id="27349"/>
    <lineage>
        <taxon>Eukaryota</taxon>
        <taxon>Fungi</taxon>
        <taxon>Dikarya</taxon>
        <taxon>Basidiomycota</taxon>
        <taxon>Pucciniomycotina</taxon>
        <taxon>Pucciniomycetes</taxon>
        <taxon>Pucciniales</taxon>
        <taxon>Pucciniaceae</taxon>
        <taxon>Puccinia</taxon>
    </lineage>
</organism>
<proteinExistence type="predicted"/>
<gene>
    <name evidence="14" type="ORF">VP01_229g2</name>
</gene>
<feature type="domain" description="HAMP" evidence="13">
    <location>
        <begin position="821"/>
        <end position="868"/>
    </location>
</feature>
<feature type="domain" description="Histidine kinase" evidence="11">
    <location>
        <begin position="1193"/>
        <end position="1415"/>
    </location>
</feature>
<dbReference type="InterPro" id="IPR005467">
    <property type="entry name" value="His_kinase_dom"/>
</dbReference>
<dbReference type="EMBL" id="LAVV01007169">
    <property type="protein sequence ID" value="KNZ56870.1"/>
    <property type="molecule type" value="Genomic_DNA"/>
</dbReference>
<keyword evidence="5" id="KW-0547">Nucleotide-binding</keyword>
<feature type="domain" description="HAMP" evidence="13">
    <location>
        <begin position="392"/>
        <end position="445"/>
    </location>
</feature>
<dbReference type="Pfam" id="PF02518">
    <property type="entry name" value="HATPase_c"/>
    <property type="match status" value="1"/>
</dbReference>
<feature type="compositionally biased region" description="Polar residues" evidence="10">
    <location>
        <begin position="206"/>
        <end position="223"/>
    </location>
</feature>
<evidence type="ECO:0000256" key="4">
    <source>
        <dbReference type="ARBA" id="ARBA00022679"/>
    </source>
</evidence>
<dbReference type="PROSITE" id="PS50109">
    <property type="entry name" value="HIS_KIN"/>
    <property type="match status" value="1"/>
</dbReference>
<feature type="modified residue" description="4-aspartylphosphate" evidence="9">
    <location>
        <position position="1602"/>
    </location>
</feature>
<dbReference type="Pfam" id="PF18947">
    <property type="entry name" value="HAMP_2"/>
    <property type="match status" value="1"/>
</dbReference>